<keyword evidence="1" id="KW-0547">Nucleotide-binding</keyword>
<organism evidence="5 6">
    <name type="scientific">Nocardioides taihuensis</name>
    <dbReference type="NCBI Taxonomy" id="1835606"/>
    <lineage>
        <taxon>Bacteria</taxon>
        <taxon>Bacillati</taxon>
        <taxon>Actinomycetota</taxon>
        <taxon>Actinomycetes</taxon>
        <taxon>Propionibacteriales</taxon>
        <taxon>Nocardioidaceae</taxon>
        <taxon>Nocardioides</taxon>
    </lineage>
</organism>
<dbReference type="InterPro" id="IPR027417">
    <property type="entry name" value="P-loop_NTPase"/>
</dbReference>
<dbReference type="Proteomes" id="UP001596087">
    <property type="component" value="Unassembled WGS sequence"/>
</dbReference>
<dbReference type="InterPro" id="IPR005158">
    <property type="entry name" value="BTAD"/>
</dbReference>
<dbReference type="Gene3D" id="1.25.40.10">
    <property type="entry name" value="Tetratricopeptide repeat domain"/>
    <property type="match status" value="3"/>
</dbReference>
<dbReference type="EMBL" id="JBHSKD010000027">
    <property type="protein sequence ID" value="MFC5179352.1"/>
    <property type="molecule type" value="Genomic_DNA"/>
</dbReference>
<dbReference type="Pfam" id="PF03704">
    <property type="entry name" value="BTAD"/>
    <property type="match status" value="1"/>
</dbReference>
<accession>A0ABW0BQ96</accession>
<name>A0ABW0BQ96_9ACTN</name>
<dbReference type="Pfam" id="PF13191">
    <property type="entry name" value="AAA_16"/>
    <property type="match status" value="1"/>
</dbReference>
<dbReference type="RefSeq" id="WP_378593415.1">
    <property type="nucleotide sequence ID" value="NZ_JBHSKD010000027.1"/>
</dbReference>
<dbReference type="SUPFAM" id="SSF52540">
    <property type="entry name" value="P-loop containing nucleoside triphosphate hydrolases"/>
    <property type="match status" value="1"/>
</dbReference>
<dbReference type="GO" id="GO:0005524">
    <property type="term" value="F:ATP binding"/>
    <property type="evidence" value="ECO:0007669"/>
    <property type="project" value="UniProtKB-KW"/>
</dbReference>
<dbReference type="InterPro" id="IPR036388">
    <property type="entry name" value="WH-like_DNA-bd_sf"/>
</dbReference>
<feature type="region of interest" description="Disordered" evidence="3">
    <location>
        <begin position="1041"/>
        <end position="1060"/>
    </location>
</feature>
<dbReference type="InterPro" id="IPR011990">
    <property type="entry name" value="TPR-like_helical_dom_sf"/>
</dbReference>
<dbReference type="InterPro" id="IPR041664">
    <property type="entry name" value="AAA_16"/>
</dbReference>
<dbReference type="SMART" id="SM01043">
    <property type="entry name" value="BTAD"/>
    <property type="match status" value="1"/>
</dbReference>
<reference evidence="6" key="1">
    <citation type="journal article" date="2019" name="Int. J. Syst. Evol. Microbiol.">
        <title>The Global Catalogue of Microorganisms (GCM) 10K type strain sequencing project: providing services to taxonomists for standard genome sequencing and annotation.</title>
        <authorList>
            <consortium name="The Broad Institute Genomics Platform"/>
            <consortium name="The Broad Institute Genome Sequencing Center for Infectious Disease"/>
            <person name="Wu L."/>
            <person name="Ma J."/>
        </authorList>
    </citation>
    <scope>NUCLEOTIDE SEQUENCE [LARGE SCALE GENOMIC DNA]</scope>
    <source>
        <strain evidence="6">DFY41</strain>
    </source>
</reference>
<dbReference type="SUPFAM" id="SSF48452">
    <property type="entry name" value="TPR-like"/>
    <property type="match status" value="2"/>
</dbReference>
<feature type="domain" description="Bacterial transcriptional activator" evidence="4">
    <location>
        <begin position="100"/>
        <end position="224"/>
    </location>
</feature>
<sequence length="1060" mass="113308">MSVEIRLLGGFEVVVDGSPVAPSAWQRRAAADLVKLLVLAEGRRLLRDRVVEALWPDVGPDANPRLHKAAHYARRAIGHPDAVVVRGDVVTLLPDEGARTDIADFEALATTARDRGDVASAERALAAYGGDLLPDDLYQAWTEHERERLAGLRVELLRQARRWRDLLAADPADEAAHLEVMREHLGRGDRMAALRQFERLDRVLRQELGVTPGPAAIALRDRALALTSATDVTPLVDTDDTDDLVGRGRESAALADLLDRAAHGTSCAALVSGPPGSGKSVLLERTIDLAAARGWRTGRGSASRIDGAWPYAPVLEAVADLCRQHPALLDGLADEHRAEIERALVVREVGDPGGGGHQRLFVASTELLRLAAAGEGALIVVDDAHDCDEASLRLLHHIARSCGGTRLAVLLAYRPSQATAALSDVRSSLIERRNAVEISLSALDEEEVRDLVERYVRSPSAELLSSIGVLSRGQPFAVVELARRAADAPDDLRPLMTVLIEQLPRPVRDVLTRVAVAGTGFDTDEFVALSGLDEATAYDRLDEALAAHAIVRDAAGYRFRHPLLREALLEQLPAHRRRLLHRDAARRLEDLGASPARVAHHLVAAGDSTGAAPHLLRAARAEAAVGAYRDALALLDAADRPPAEIAGELHLLRADILTRLGDPRAVESYRQALATTSGPLLKRARTGLARAATAAGDLDTAEAALAGLDPDEGPGDGPLLLARANLAFFRGDLETAADTAAQARALLSLAQDSWEVLDLVALQGLIAHQRGEWYSRLETELRSSAHDSRVVAAVFDANLCVSEYLLYGPTPYPEVLRLAEEIRSSAERAGSLRAVAFAHALAGEAALLSGDLDRAEHALREALDLHAEAGARAGQALCLQRLAEVRLARGDRDGAQHLLDRALPLARWTPVAIHLIDRIHGTMIAAAPDPAAACEVVDMASNATDDRDQCWFCSVTFAVPAAIACADAGDLEHAREHLASAERSTALWPGTAWQAATVEARAHLEAAEGDPAAARRLLDQASRMFAQIGHPRDAERCARPLALGSTPADAESALASPSAT</sequence>
<dbReference type="PANTHER" id="PTHR16305:SF35">
    <property type="entry name" value="TRANSCRIPTIONAL ACTIVATOR DOMAIN"/>
    <property type="match status" value="1"/>
</dbReference>
<evidence type="ECO:0000256" key="1">
    <source>
        <dbReference type="ARBA" id="ARBA00022741"/>
    </source>
</evidence>
<comment type="caution">
    <text evidence="5">The sequence shown here is derived from an EMBL/GenBank/DDBJ whole genome shotgun (WGS) entry which is preliminary data.</text>
</comment>
<keyword evidence="6" id="KW-1185">Reference proteome</keyword>
<evidence type="ECO:0000256" key="3">
    <source>
        <dbReference type="SAM" id="MobiDB-lite"/>
    </source>
</evidence>
<dbReference type="PANTHER" id="PTHR16305">
    <property type="entry name" value="TESTICULAR SOLUBLE ADENYLYL CYCLASE"/>
    <property type="match status" value="1"/>
</dbReference>
<protein>
    <submittedName>
        <fullName evidence="5">ATP-binding protein</fullName>
    </submittedName>
</protein>
<evidence type="ECO:0000313" key="6">
    <source>
        <dbReference type="Proteomes" id="UP001596087"/>
    </source>
</evidence>
<evidence type="ECO:0000313" key="5">
    <source>
        <dbReference type="EMBL" id="MFC5179352.1"/>
    </source>
</evidence>
<keyword evidence="2 5" id="KW-0067">ATP-binding</keyword>
<proteinExistence type="predicted"/>
<evidence type="ECO:0000259" key="4">
    <source>
        <dbReference type="SMART" id="SM01043"/>
    </source>
</evidence>
<dbReference type="Gene3D" id="1.10.10.10">
    <property type="entry name" value="Winged helix-like DNA-binding domain superfamily/Winged helix DNA-binding domain"/>
    <property type="match status" value="1"/>
</dbReference>
<gene>
    <name evidence="5" type="ORF">ACFPGP_21905</name>
</gene>
<evidence type="ECO:0000256" key="2">
    <source>
        <dbReference type="ARBA" id="ARBA00022840"/>
    </source>
</evidence>